<dbReference type="Proteomes" id="UP000187526">
    <property type="component" value="Unassembled WGS sequence"/>
</dbReference>
<reference evidence="2 3" key="1">
    <citation type="submission" date="2016-10" db="EMBL/GenBank/DDBJ databases">
        <title>Alkaliphiles isolated from bioreactors.</title>
        <authorList>
            <person name="Salah Z."/>
            <person name="Rout S.P."/>
            <person name="Humphreys P.N."/>
        </authorList>
    </citation>
    <scope>NUCLEOTIDE SEQUENCE [LARGE SCALE GENOMIC DNA]</scope>
    <source>
        <strain evidence="2 3">ZS02</strain>
    </source>
</reference>
<dbReference type="RefSeq" id="WP_076096766.1">
    <property type="nucleotide sequence ID" value="NZ_MTHD01000005.1"/>
</dbReference>
<feature type="transmembrane region" description="Helical" evidence="1">
    <location>
        <begin position="52"/>
        <end position="73"/>
    </location>
</feature>
<sequence length="92" mass="9967">MQELEITWQRVIRIWWAWLWRALALSVVAGGVLGFAIGFVGAILGFRDIAPLTTLVGLTVGVVAGIAMLVIALKKSYPGFRVAFIADDAPLK</sequence>
<feature type="transmembrane region" description="Helical" evidence="1">
    <location>
        <begin position="20"/>
        <end position="46"/>
    </location>
</feature>
<proteinExistence type="predicted"/>
<keyword evidence="1" id="KW-1133">Transmembrane helix</keyword>
<name>A0A1R1I1W1_9RHOO</name>
<organism evidence="2 3">
    <name type="scientific">Azonexus hydrophilus</name>
    <dbReference type="NCBI Taxonomy" id="418702"/>
    <lineage>
        <taxon>Bacteria</taxon>
        <taxon>Pseudomonadati</taxon>
        <taxon>Pseudomonadota</taxon>
        <taxon>Betaproteobacteria</taxon>
        <taxon>Rhodocyclales</taxon>
        <taxon>Azonexaceae</taxon>
        <taxon>Azonexus</taxon>
    </lineage>
</organism>
<dbReference type="AlphaFoldDB" id="A0A1R1I1W1"/>
<evidence type="ECO:0000313" key="3">
    <source>
        <dbReference type="Proteomes" id="UP000187526"/>
    </source>
</evidence>
<keyword evidence="3" id="KW-1185">Reference proteome</keyword>
<protein>
    <submittedName>
        <fullName evidence="2">Uncharacterized protein</fullName>
    </submittedName>
</protein>
<accession>A0A1R1I1W1</accession>
<evidence type="ECO:0000256" key="1">
    <source>
        <dbReference type="SAM" id="Phobius"/>
    </source>
</evidence>
<dbReference type="EMBL" id="MTHD01000005">
    <property type="protein sequence ID" value="OMG52649.1"/>
    <property type="molecule type" value="Genomic_DNA"/>
</dbReference>
<keyword evidence="1" id="KW-0472">Membrane</keyword>
<keyword evidence="1" id="KW-0812">Transmembrane</keyword>
<comment type="caution">
    <text evidence="2">The sequence shown here is derived from an EMBL/GenBank/DDBJ whole genome shotgun (WGS) entry which is preliminary data.</text>
</comment>
<evidence type="ECO:0000313" key="2">
    <source>
        <dbReference type="EMBL" id="OMG52649.1"/>
    </source>
</evidence>
<gene>
    <name evidence="2" type="ORF">BJN45_14495</name>
</gene>